<evidence type="ECO:0000313" key="2">
    <source>
        <dbReference type="EMBL" id="RMI46961.1"/>
    </source>
</evidence>
<dbReference type="EMBL" id="RFFG01000006">
    <property type="protein sequence ID" value="RMI46961.1"/>
    <property type="molecule type" value="Genomic_DNA"/>
</dbReference>
<feature type="region of interest" description="Disordered" evidence="1">
    <location>
        <begin position="19"/>
        <end position="44"/>
    </location>
</feature>
<protein>
    <submittedName>
        <fullName evidence="2">Uncharacterized protein</fullName>
    </submittedName>
</protein>
<dbReference type="Proteomes" id="UP000282674">
    <property type="component" value="Unassembled WGS sequence"/>
</dbReference>
<evidence type="ECO:0000313" key="3">
    <source>
        <dbReference type="Proteomes" id="UP000282674"/>
    </source>
</evidence>
<accession>A0A3M2MBT0</accession>
<dbReference type="AlphaFoldDB" id="A0A3M2MBT0"/>
<proteinExistence type="predicted"/>
<comment type="caution">
    <text evidence="2">The sequence shown here is derived from an EMBL/GenBank/DDBJ whole genome shotgun (WGS) entry which is preliminary data.</text>
</comment>
<name>A0A3M2MBT0_9ACTN</name>
<reference evidence="2 3" key="1">
    <citation type="submission" date="2018-10" db="EMBL/GenBank/DDBJ databases">
        <title>Isolation from soil.</title>
        <authorList>
            <person name="Hu J."/>
        </authorList>
    </citation>
    <scope>NUCLEOTIDE SEQUENCE [LARGE SCALE GENOMIC DNA]</scope>
    <source>
        <strain evidence="2 3">NEAU-Ht49</strain>
    </source>
</reference>
<evidence type="ECO:0000256" key="1">
    <source>
        <dbReference type="SAM" id="MobiDB-lite"/>
    </source>
</evidence>
<sequence length="91" mass="9717">MAWAFEVSEVSEVFGAVRRGSQKVSRAQSRPSRVSRPKSGPRTARAARARMTYMRSPFASEVLVSPGLGSDFPRGRGAGGRLAVPPTALTV</sequence>
<organism evidence="2 3">
    <name type="scientific">Actinomadura harenae</name>
    <dbReference type="NCBI Taxonomy" id="2483351"/>
    <lineage>
        <taxon>Bacteria</taxon>
        <taxon>Bacillati</taxon>
        <taxon>Actinomycetota</taxon>
        <taxon>Actinomycetes</taxon>
        <taxon>Streptosporangiales</taxon>
        <taxon>Thermomonosporaceae</taxon>
        <taxon>Actinomadura</taxon>
    </lineage>
</organism>
<keyword evidence="3" id="KW-1185">Reference proteome</keyword>
<feature type="region of interest" description="Disordered" evidence="1">
    <location>
        <begin position="69"/>
        <end position="91"/>
    </location>
</feature>
<gene>
    <name evidence="2" type="ORF">EBO15_04880</name>
</gene>
<feature type="compositionally biased region" description="Polar residues" evidence="1">
    <location>
        <begin position="22"/>
        <end position="32"/>
    </location>
</feature>